<protein>
    <submittedName>
        <fullName evidence="1">Uncharacterized protein</fullName>
    </submittedName>
</protein>
<dbReference type="Proteomes" id="UP000053424">
    <property type="component" value="Unassembled WGS sequence"/>
</dbReference>
<evidence type="ECO:0000313" key="1">
    <source>
        <dbReference type="EMBL" id="KIM44154.1"/>
    </source>
</evidence>
<dbReference type="EMBL" id="KN831774">
    <property type="protein sequence ID" value="KIM44154.1"/>
    <property type="molecule type" value="Genomic_DNA"/>
</dbReference>
<evidence type="ECO:0000313" key="2">
    <source>
        <dbReference type="Proteomes" id="UP000053424"/>
    </source>
</evidence>
<proteinExistence type="predicted"/>
<dbReference type="HOGENOM" id="CLU_1938432_0_0_1"/>
<reference evidence="2" key="2">
    <citation type="submission" date="2015-01" db="EMBL/GenBank/DDBJ databases">
        <title>Evolutionary Origins and Diversification of the Mycorrhizal Mutualists.</title>
        <authorList>
            <consortium name="DOE Joint Genome Institute"/>
            <consortium name="Mycorrhizal Genomics Consortium"/>
            <person name="Kohler A."/>
            <person name="Kuo A."/>
            <person name="Nagy L.G."/>
            <person name="Floudas D."/>
            <person name="Copeland A."/>
            <person name="Barry K.W."/>
            <person name="Cichocki N."/>
            <person name="Veneault-Fourrey C."/>
            <person name="LaButti K."/>
            <person name="Lindquist E.A."/>
            <person name="Lipzen A."/>
            <person name="Lundell T."/>
            <person name="Morin E."/>
            <person name="Murat C."/>
            <person name="Riley R."/>
            <person name="Ohm R."/>
            <person name="Sun H."/>
            <person name="Tunlid A."/>
            <person name="Henrissat B."/>
            <person name="Grigoriev I.V."/>
            <person name="Hibbett D.S."/>
            <person name="Martin F."/>
        </authorList>
    </citation>
    <scope>NUCLEOTIDE SEQUENCE [LARGE SCALE GENOMIC DNA]</scope>
    <source>
        <strain evidence="2">h7</strain>
    </source>
</reference>
<accession>A0A0C3CJA1</accession>
<sequence length="130" mass="14792">MANFLQLLDTADTPVRLKPSALKHLETISLETPDGSKEYFTNTNHLLSQGGDGGYCFMHRNQSLTWWSMGKNQYELKRVVNETHMLAALMELNHEGGGFELKVTSMLVADTFLMRKVLLSSWMVACNKYF</sequence>
<gene>
    <name evidence="1" type="ORF">M413DRAFT_443194</name>
</gene>
<reference evidence="1 2" key="1">
    <citation type="submission" date="2014-04" db="EMBL/GenBank/DDBJ databases">
        <authorList>
            <consortium name="DOE Joint Genome Institute"/>
            <person name="Kuo A."/>
            <person name="Gay G."/>
            <person name="Dore J."/>
            <person name="Kohler A."/>
            <person name="Nagy L.G."/>
            <person name="Floudas D."/>
            <person name="Copeland A."/>
            <person name="Barry K.W."/>
            <person name="Cichocki N."/>
            <person name="Veneault-Fourrey C."/>
            <person name="LaButti K."/>
            <person name="Lindquist E.A."/>
            <person name="Lipzen A."/>
            <person name="Lundell T."/>
            <person name="Morin E."/>
            <person name="Murat C."/>
            <person name="Sun H."/>
            <person name="Tunlid A."/>
            <person name="Henrissat B."/>
            <person name="Grigoriev I.V."/>
            <person name="Hibbett D.S."/>
            <person name="Martin F."/>
            <person name="Nordberg H.P."/>
            <person name="Cantor M.N."/>
            <person name="Hua S.X."/>
        </authorList>
    </citation>
    <scope>NUCLEOTIDE SEQUENCE [LARGE SCALE GENOMIC DNA]</scope>
    <source>
        <strain evidence="2">h7</strain>
    </source>
</reference>
<name>A0A0C3CJA1_HEBCY</name>
<organism evidence="1 2">
    <name type="scientific">Hebeloma cylindrosporum</name>
    <dbReference type="NCBI Taxonomy" id="76867"/>
    <lineage>
        <taxon>Eukaryota</taxon>
        <taxon>Fungi</taxon>
        <taxon>Dikarya</taxon>
        <taxon>Basidiomycota</taxon>
        <taxon>Agaricomycotina</taxon>
        <taxon>Agaricomycetes</taxon>
        <taxon>Agaricomycetidae</taxon>
        <taxon>Agaricales</taxon>
        <taxon>Agaricineae</taxon>
        <taxon>Hymenogastraceae</taxon>
        <taxon>Hebeloma</taxon>
    </lineage>
</organism>
<dbReference type="AlphaFoldDB" id="A0A0C3CJA1"/>
<dbReference type="OrthoDB" id="271386at2759"/>
<keyword evidence="2" id="KW-1185">Reference proteome</keyword>